<feature type="domain" description="Core-binding (CB)" evidence="11">
    <location>
        <begin position="1"/>
        <end position="84"/>
    </location>
</feature>
<comment type="similarity">
    <text evidence="9">Belongs to the 'phage' integrase family. XerC subfamily.</text>
</comment>
<accession>F8F1X2</accession>
<keyword evidence="5 9" id="KW-0229">DNA integration</keyword>
<dbReference type="InterPro" id="IPR004107">
    <property type="entry name" value="Integrase_SAM-like_N"/>
</dbReference>
<dbReference type="Proteomes" id="UP000000503">
    <property type="component" value="Chromosome"/>
</dbReference>
<dbReference type="STRING" id="744872.Spica_1676"/>
<feature type="active site" evidence="9">
    <location>
        <position position="241"/>
    </location>
</feature>
<keyword evidence="2 9" id="KW-0963">Cytoplasm</keyword>
<dbReference type="InterPro" id="IPR013762">
    <property type="entry name" value="Integrase-like_cat_sf"/>
</dbReference>
<dbReference type="GO" id="GO:0006313">
    <property type="term" value="P:DNA transposition"/>
    <property type="evidence" value="ECO:0007669"/>
    <property type="project" value="UniProtKB-UniRule"/>
</dbReference>
<dbReference type="PANTHER" id="PTHR30349:SF81">
    <property type="entry name" value="TYROSINE RECOMBINASE XERC"/>
    <property type="match status" value="1"/>
</dbReference>
<comment type="function">
    <text evidence="9">Site-specific tyrosine recombinase, which acts by catalyzing the cutting and rejoining of the recombining DNA molecules. The XerC-XerD complex is essential to convert dimers of the bacterial chromosome into monomers to permit their segregation at cell division. It also contributes to the segregational stability of plasmids.</text>
</comment>
<evidence type="ECO:0000259" key="11">
    <source>
        <dbReference type="PROSITE" id="PS51900"/>
    </source>
</evidence>
<name>F8F1X2_GRAC1</name>
<dbReference type="PROSITE" id="PS51900">
    <property type="entry name" value="CB"/>
    <property type="match status" value="1"/>
</dbReference>
<evidence type="ECO:0000256" key="6">
    <source>
        <dbReference type="ARBA" id="ARBA00023125"/>
    </source>
</evidence>
<evidence type="ECO:0000256" key="9">
    <source>
        <dbReference type="HAMAP-Rule" id="MF_01808"/>
    </source>
</evidence>
<evidence type="ECO:0000256" key="3">
    <source>
        <dbReference type="ARBA" id="ARBA00022618"/>
    </source>
</evidence>
<gene>
    <name evidence="9" type="primary">xerC</name>
    <name evidence="12" type="ordered locus">Spica_1676</name>
</gene>
<dbReference type="InterPro" id="IPR023009">
    <property type="entry name" value="Tyrosine_recombinase_XerC/XerD"/>
</dbReference>
<dbReference type="HOGENOM" id="CLU_027562_9_6_12"/>
<organism evidence="12 13">
    <name type="scientific">Gracilinema caldarium (strain ATCC 51460 / DSM 7334 / H1)</name>
    <name type="common">Treponema caldarium</name>
    <dbReference type="NCBI Taxonomy" id="744872"/>
    <lineage>
        <taxon>Bacteria</taxon>
        <taxon>Pseudomonadati</taxon>
        <taxon>Spirochaetota</taxon>
        <taxon>Spirochaetia</taxon>
        <taxon>Spirochaetales</taxon>
        <taxon>Breznakiellaceae</taxon>
        <taxon>Gracilinema</taxon>
    </lineage>
</organism>
<dbReference type="GO" id="GO:0009037">
    <property type="term" value="F:tyrosine-based site-specific recombinase activity"/>
    <property type="evidence" value="ECO:0007669"/>
    <property type="project" value="UniProtKB-UniRule"/>
</dbReference>
<dbReference type="InterPro" id="IPR044068">
    <property type="entry name" value="CB"/>
</dbReference>
<feature type="active site" evidence="9">
    <location>
        <position position="267"/>
    </location>
</feature>
<dbReference type="AlphaFoldDB" id="F8F1X2"/>
<dbReference type="Gene3D" id="1.10.443.10">
    <property type="entry name" value="Intergrase catalytic core"/>
    <property type="match status" value="1"/>
</dbReference>
<dbReference type="NCBIfam" id="NF001399">
    <property type="entry name" value="PRK00283.1"/>
    <property type="match status" value="1"/>
</dbReference>
<sequence>MTEKIESYLDYLRTVRGVSPRTLDAYSRDLQRFAQYCANHHIPPDGASPYEVQSFIADLSAEGAAAVSINRALSSVRGFFRYLYRFKFRSDDPTADLKNLKSPKQLPTFLWEGEMAHFAELPDRAGILWPERDKALIMVMYSAGLRISEVANLKVQDLEGDFSSAWVLGKGDKERQVFFSDEGREALALYLTSRASRIHQDKATDNLFINRNGGPLSVPGIRWIISKYAERSGLDKPIHPHSLRHSFATHLVNAGCDVRMVQELLGHASLSTTQRYTHVDMEGLKRIYKKAHPHGMRKGSIR</sequence>
<feature type="active site" evidence="9">
    <location>
        <position position="146"/>
    </location>
</feature>
<dbReference type="RefSeq" id="WP_013969128.1">
    <property type="nucleotide sequence ID" value="NC_015732.1"/>
</dbReference>
<keyword evidence="3 9" id="KW-0132">Cell division</keyword>
<dbReference type="InterPro" id="IPR050090">
    <property type="entry name" value="Tyrosine_recombinase_XerCD"/>
</dbReference>
<dbReference type="SUPFAM" id="SSF56349">
    <property type="entry name" value="DNA breaking-rejoining enzymes"/>
    <property type="match status" value="1"/>
</dbReference>
<dbReference type="InterPro" id="IPR002104">
    <property type="entry name" value="Integrase_catalytic"/>
</dbReference>
<feature type="active site" evidence="9">
    <location>
        <position position="244"/>
    </location>
</feature>
<keyword evidence="4 9" id="KW-0159">Chromosome partition</keyword>
<dbReference type="CDD" id="cd00798">
    <property type="entry name" value="INT_XerDC_C"/>
    <property type="match status" value="1"/>
</dbReference>
<evidence type="ECO:0000313" key="13">
    <source>
        <dbReference type="Proteomes" id="UP000000503"/>
    </source>
</evidence>
<keyword evidence="8 9" id="KW-0131">Cell cycle</keyword>
<dbReference type="PANTHER" id="PTHR30349">
    <property type="entry name" value="PHAGE INTEGRASE-RELATED"/>
    <property type="match status" value="1"/>
</dbReference>
<evidence type="ECO:0000256" key="8">
    <source>
        <dbReference type="ARBA" id="ARBA00023306"/>
    </source>
</evidence>
<feature type="active site" evidence="9">
    <location>
        <position position="170"/>
    </location>
</feature>
<evidence type="ECO:0000256" key="4">
    <source>
        <dbReference type="ARBA" id="ARBA00022829"/>
    </source>
</evidence>
<feature type="active site" description="O-(3'-phospho-DNA)-tyrosine intermediate" evidence="9">
    <location>
        <position position="276"/>
    </location>
</feature>
<dbReference type="HAMAP" id="MF_01808">
    <property type="entry name" value="Recomb_XerC_XerD"/>
    <property type="match status" value="1"/>
</dbReference>
<dbReference type="GO" id="GO:0051301">
    <property type="term" value="P:cell division"/>
    <property type="evidence" value="ECO:0007669"/>
    <property type="project" value="UniProtKB-KW"/>
</dbReference>
<dbReference type="KEGG" id="scd:Spica_1676"/>
<protein>
    <recommendedName>
        <fullName evidence="9">Tyrosine recombinase XerC</fullName>
    </recommendedName>
</protein>
<keyword evidence="7 9" id="KW-0233">DNA recombination</keyword>
<dbReference type="InterPro" id="IPR011010">
    <property type="entry name" value="DNA_brk_join_enz"/>
</dbReference>
<keyword evidence="13" id="KW-1185">Reference proteome</keyword>
<dbReference type="PROSITE" id="PS51898">
    <property type="entry name" value="TYR_RECOMBINASE"/>
    <property type="match status" value="1"/>
</dbReference>
<dbReference type="GO" id="GO:0007059">
    <property type="term" value="P:chromosome segregation"/>
    <property type="evidence" value="ECO:0007669"/>
    <property type="project" value="UniProtKB-UniRule"/>
</dbReference>
<dbReference type="Gene3D" id="1.10.150.130">
    <property type="match status" value="1"/>
</dbReference>
<reference evidence="13" key="1">
    <citation type="journal article" date="2013" name="Stand. Genomic Sci.">
        <title>Genome sequence of the thermophilic fresh-water bacterium Spirochaeta caldaria type strain (H1(T)), reclassification of Spirochaeta caldaria, Spirochaeta stenostrepta, and Spirochaeta zuelzerae in the genus Treponema as Treponema caldaria comb. nov., Treponema stenostrepta comb. nov., and Treponema zuelzerae comb. nov., and emendation of the genus Treponema.</title>
        <authorList>
            <person name="Abt B."/>
            <person name="Goker M."/>
            <person name="Scheuner C."/>
            <person name="Han C."/>
            <person name="Lu M."/>
            <person name="Misra M."/>
            <person name="Lapidus A."/>
            <person name="Nolan M."/>
            <person name="Lucas S."/>
            <person name="Hammon N."/>
            <person name="Deshpande S."/>
            <person name="Cheng J.F."/>
            <person name="Tapia R."/>
            <person name="Goodwin L.A."/>
            <person name="Pitluck S."/>
            <person name="Liolios K."/>
            <person name="Pagani I."/>
            <person name="Ivanova N."/>
            <person name="Mavromatis K."/>
            <person name="Mikhailova N."/>
            <person name="Huntemann M."/>
            <person name="Pati A."/>
            <person name="Chen A."/>
            <person name="Palaniappan K."/>
            <person name="Land M."/>
            <person name="Hauser L."/>
            <person name="Jeffries C.D."/>
            <person name="Rohde M."/>
            <person name="Spring S."/>
            <person name="Gronow S."/>
            <person name="Detter J.C."/>
            <person name="Bristow J."/>
            <person name="Eisen J.A."/>
            <person name="Markowitz V."/>
            <person name="Hugenholtz P."/>
            <person name="Kyrpides N.C."/>
            <person name="Woyke T."/>
            <person name="Klenk H.P."/>
        </authorList>
    </citation>
    <scope>NUCLEOTIDE SEQUENCE</scope>
    <source>
        <strain evidence="13">ATCC 51460 / DSM 7334 / H1</strain>
    </source>
</reference>
<proteinExistence type="inferred from homology"/>
<evidence type="ECO:0000256" key="2">
    <source>
        <dbReference type="ARBA" id="ARBA00022490"/>
    </source>
</evidence>
<evidence type="ECO:0000256" key="7">
    <source>
        <dbReference type="ARBA" id="ARBA00023172"/>
    </source>
</evidence>
<dbReference type="eggNOG" id="COG4974">
    <property type="taxonomic scope" value="Bacteria"/>
</dbReference>
<keyword evidence="6 9" id="KW-0238">DNA-binding</keyword>
<dbReference type="Pfam" id="PF00589">
    <property type="entry name" value="Phage_integrase"/>
    <property type="match status" value="1"/>
</dbReference>
<comment type="subunit">
    <text evidence="9">Forms a cyclic heterotetrameric complex composed of two molecules of XerC and two molecules of XerD.</text>
</comment>
<dbReference type="InterPro" id="IPR010998">
    <property type="entry name" value="Integrase_recombinase_N"/>
</dbReference>
<evidence type="ECO:0000256" key="1">
    <source>
        <dbReference type="ARBA" id="ARBA00004496"/>
    </source>
</evidence>
<feature type="domain" description="Tyr recombinase" evidence="10">
    <location>
        <begin position="105"/>
        <end position="289"/>
    </location>
</feature>
<evidence type="ECO:0000313" key="12">
    <source>
        <dbReference type="EMBL" id="AEJ19819.1"/>
    </source>
</evidence>
<comment type="subcellular location">
    <subcellularLocation>
        <location evidence="1 9">Cytoplasm</location>
    </subcellularLocation>
</comment>
<dbReference type="GO" id="GO:0003677">
    <property type="term" value="F:DNA binding"/>
    <property type="evidence" value="ECO:0007669"/>
    <property type="project" value="UniProtKB-UniRule"/>
</dbReference>
<evidence type="ECO:0000256" key="5">
    <source>
        <dbReference type="ARBA" id="ARBA00022908"/>
    </source>
</evidence>
<dbReference type="EMBL" id="CP002868">
    <property type="protein sequence ID" value="AEJ19819.1"/>
    <property type="molecule type" value="Genomic_DNA"/>
</dbReference>
<dbReference type="Pfam" id="PF02899">
    <property type="entry name" value="Phage_int_SAM_1"/>
    <property type="match status" value="1"/>
</dbReference>
<evidence type="ECO:0000259" key="10">
    <source>
        <dbReference type="PROSITE" id="PS51898"/>
    </source>
</evidence>
<dbReference type="GO" id="GO:0005737">
    <property type="term" value="C:cytoplasm"/>
    <property type="evidence" value="ECO:0007669"/>
    <property type="project" value="UniProtKB-SubCell"/>
</dbReference>